<sequence>MAPMEHRKPSIEFIHSFYSGERKLFSRMASSLEIDGDLAFKIISYWLWLEENINKDVIHAIQSLSDDGLKRICSLGEQVLTNAAKSDSSTAHKALLGVNYFLKAVCRKAIDDLKDKTEYEKAKKVLQELDLQEFLCKPDPSLVKSCLTSGDGAGSSSSGTGMHMQSNNGLLSNITESSSSKVSISQTGSYSGGENGEVRSLVHSHNDRAQNSSQLSAMAKAYMPGHTSHATSFPILANNFPVPPVEHMIESSTIVPHPHTLYAQNGVIVPHLPSFPQQSSAIVPHSTPLPPQGGTIVPHLTALPPQGGTNVPQFTQYGTIVPYMPALAPQSGAVVQYMPAHAPQGGAVAQHIPALAPHSGGVVFHLPAFTAESSMIMQQVPAFSPHTGTIVAHIPVVSAQSGASSSSGAQNLQPPAPALVPPRRLHPDERTLFVTFSNGSPLTADELLAFFRAVVYVFTWGFMEELCTGFSIQLPRRYRIEAESVYIEEPSTIREPQYAHVTFYNPESVEYVLNGHAKVKFRANGKHLWARRFIPRRRRRWGQNAH</sequence>
<feature type="region of interest" description="Disordered" evidence="1">
    <location>
        <begin position="147"/>
        <end position="198"/>
    </location>
</feature>
<dbReference type="Proteomes" id="UP000623129">
    <property type="component" value="Unassembled WGS sequence"/>
</dbReference>
<accession>A0A833VTJ5</accession>
<dbReference type="PANTHER" id="PTHR33527">
    <property type="entry name" value="OS07G0274300 PROTEIN"/>
    <property type="match status" value="1"/>
</dbReference>
<protein>
    <submittedName>
        <fullName evidence="2">Uncharacterized protein</fullName>
    </submittedName>
</protein>
<proteinExistence type="predicted"/>
<dbReference type="EMBL" id="SWLB01000001">
    <property type="protein sequence ID" value="KAF3341760.1"/>
    <property type="molecule type" value="Genomic_DNA"/>
</dbReference>
<evidence type="ECO:0000256" key="1">
    <source>
        <dbReference type="SAM" id="MobiDB-lite"/>
    </source>
</evidence>
<name>A0A833VTJ5_9POAL</name>
<organism evidence="2 3">
    <name type="scientific">Carex littledalei</name>
    <dbReference type="NCBI Taxonomy" id="544730"/>
    <lineage>
        <taxon>Eukaryota</taxon>
        <taxon>Viridiplantae</taxon>
        <taxon>Streptophyta</taxon>
        <taxon>Embryophyta</taxon>
        <taxon>Tracheophyta</taxon>
        <taxon>Spermatophyta</taxon>
        <taxon>Magnoliopsida</taxon>
        <taxon>Liliopsida</taxon>
        <taxon>Poales</taxon>
        <taxon>Cyperaceae</taxon>
        <taxon>Cyperoideae</taxon>
        <taxon>Cariceae</taxon>
        <taxon>Carex</taxon>
        <taxon>Carex subgen. Euthyceras</taxon>
    </lineage>
</organism>
<dbReference type="AlphaFoldDB" id="A0A833VTJ5"/>
<evidence type="ECO:0000313" key="2">
    <source>
        <dbReference type="EMBL" id="KAF3341760.1"/>
    </source>
</evidence>
<gene>
    <name evidence="2" type="ORF">FCM35_KLT00398</name>
</gene>
<comment type="caution">
    <text evidence="2">The sequence shown here is derived from an EMBL/GenBank/DDBJ whole genome shotgun (WGS) entry which is preliminary data.</text>
</comment>
<feature type="compositionally biased region" description="Low complexity" evidence="1">
    <location>
        <begin position="172"/>
        <end position="189"/>
    </location>
</feature>
<dbReference type="OrthoDB" id="1882251at2759"/>
<keyword evidence="3" id="KW-1185">Reference proteome</keyword>
<dbReference type="PANTHER" id="PTHR33527:SF14">
    <property type="entry name" value="OS07G0274300 PROTEIN"/>
    <property type="match status" value="1"/>
</dbReference>
<evidence type="ECO:0000313" key="3">
    <source>
        <dbReference type="Proteomes" id="UP000623129"/>
    </source>
</evidence>
<reference evidence="2" key="1">
    <citation type="submission" date="2020-01" db="EMBL/GenBank/DDBJ databases">
        <title>Genome sequence of Kobresia littledalei, the first chromosome-level genome in the family Cyperaceae.</title>
        <authorList>
            <person name="Qu G."/>
        </authorList>
    </citation>
    <scope>NUCLEOTIDE SEQUENCE</scope>
    <source>
        <strain evidence="2">C.B.Clarke</strain>
        <tissue evidence="2">Leaf</tissue>
    </source>
</reference>